<evidence type="ECO:0000256" key="4">
    <source>
        <dbReference type="ARBA" id="ARBA00022692"/>
    </source>
</evidence>
<keyword evidence="14" id="KW-1185">Reference proteome</keyword>
<dbReference type="Gene3D" id="2.40.170.20">
    <property type="entry name" value="TonB-dependent receptor, beta-barrel domain"/>
    <property type="match status" value="1"/>
</dbReference>
<evidence type="ECO:0000256" key="7">
    <source>
        <dbReference type="ARBA" id="ARBA00023237"/>
    </source>
</evidence>
<protein>
    <submittedName>
        <fullName evidence="13">TonB-dependent receptor</fullName>
    </submittedName>
</protein>
<evidence type="ECO:0000256" key="2">
    <source>
        <dbReference type="ARBA" id="ARBA00022448"/>
    </source>
</evidence>
<dbReference type="Gene3D" id="2.170.130.10">
    <property type="entry name" value="TonB-dependent receptor, plug domain"/>
    <property type="match status" value="1"/>
</dbReference>
<dbReference type="SUPFAM" id="SSF56935">
    <property type="entry name" value="Porins"/>
    <property type="match status" value="1"/>
</dbReference>
<evidence type="ECO:0000313" key="14">
    <source>
        <dbReference type="Proteomes" id="UP000011864"/>
    </source>
</evidence>
<sequence length="843" mass="92327">MTFKYLPANKLALSLAVASALSTSYARGDVAKQGQQVEESIEVISVTGTRRSLRSVAESTVPVDIITSADMSSTGQLEISQVLANQIPSFNYPSATIADGTDHARPAVLRGLAPDHTLVLINGKRRHSGALLNLAGVVGRGSTSVDLNMIPTSAIKRVEVLRDGAAAQYGSDAIAGVINLVLKDASEGGSISLTYGQYDSQMAGAPNLKSTYVDSNGNLGFNLGDDRKVNDGSTRTISANSGFSLADKGFVNVSIEYRDNDSTQRSGFDPREQYNRLDDGSLDPRELTINRYNHRFGKADLEDYALFYNMGYDLGDGLNLYSFGSYSNREGNSGGFYRRAKDNRNVESLYPNGFLPQIETEVEDYSLALGLDGETDNWTWDVSSNYGRNDFALGVVNSLNTSLGGGSQTEFDNGALVYDQWIVNADANTSFDFGLPDNVFFTIGAEYRRESYKIEQGEEASYITALDANGNPVASGGAQVLSGFGPESVTDKSRYNVSVFTEFDAYITENWNVVFANRYEDYSDFGDTLTSKLASRYIITANLSLRGAISTGFRAPSLAQNSYRQISTVLENSQPFEVGLFPTDASAAKALGAKKLDAENSVNLTAGFMYTQDSFSLTVDAYRIDIDDRVVLSENLTGSAVKQILENAGELNTESVRYFTNAIDSRTQGVDIVASFTLELNDLGDVRLNAAANFNDTEVTNIDDNPAQLNSLGDEYVVFARREVGRFEEGTPDSKWNLSAVWSFNEWQTTLRATRYGEVADISTTADRDEYLDTKWITDLEIAYRPDAFWKLAVGANNVFDQYPQATVDNIGYSNFSQIFPYTAYNPYSLDGRFLYGNITYSF</sequence>
<keyword evidence="10" id="KW-0732">Signal</keyword>
<evidence type="ECO:0000256" key="1">
    <source>
        <dbReference type="ARBA" id="ARBA00004571"/>
    </source>
</evidence>
<dbReference type="InterPro" id="IPR036942">
    <property type="entry name" value="Beta-barrel_TonB_sf"/>
</dbReference>
<dbReference type="OrthoDB" id="9805434at2"/>
<feature type="domain" description="TonB-dependent receptor-like beta-barrel" evidence="11">
    <location>
        <begin position="313"/>
        <end position="799"/>
    </location>
</feature>
<keyword evidence="3 8" id="KW-1134">Transmembrane beta strand</keyword>
<dbReference type="KEGG" id="gps:C427_4672"/>
<comment type="subcellular location">
    <subcellularLocation>
        <location evidence="1 8">Cell outer membrane</location>
        <topology evidence="1 8">Multi-pass membrane protein</topology>
    </subcellularLocation>
</comment>
<evidence type="ECO:0000313" key="13">
    <source>
        <dbReference type="EMBL" id="AGH46771.1"/>
    </source>
</evidence>
<keyword evidence="13" id="KW-0675">Receptor</keyword>
<dbReference type="Pfam" id="PF07715">
    <property type="entry name" value="Plug"/>
    <property type="match status" value="1"/>
</dbReference>
<organism evidence="13 14">
    <name type="scientific">Paraglaciecola psychrophila 170</name>
    <dbReference type="NCBI Taxonomy" id="1129794"/>
    <lineage>
        <taxon>Bacteria</taxon>
        <taxon>Pseudomonadati</taxon>
        <taxon>Pseudomonadota</taxon>
        <taxon>Gammaproteobacteria</taxon>
        <taxon>Alteromonadales</taxon>
        <taxon>Alteromonadaceae</taxon>
        <taxon>Paraglaciecola</taxon>
    </lineage>
</organism>
<evidence type="ECO:0000256" key="3">
    <source>
        <dbReference type="ARBA" id="ARBA00022452"/>
    </source>
</evidence>
<keyword evidence="2 8" id="KW-0813">Transport</keyword>
<dbReference type="PANTHER" id="PTHR47234">
    <property type="match status" value="1"/>
</dbReference>
<dbReference type="InterPro" id="IPR000531">
    <property type="entry name" value="Beta-barrel_TonB"/>
</dbReference>
<dbReference type="Pfam" id="PF00593">
    <property type="entry name" value="TonB_dep_Rec_b-barrel"/>
    <property type="match status" value="1"/>
</dbReference>
<dbReference type="RefSeq" id="WP_007639688.1">
    <property type="nucleotide sequence ID" value="NC_020514.1"/>
</dbReference>
<dbReference type="eggNOG" id="COG4771">
    <property type="taxonomic scope" value="Bacteria"/>
</dbReference>
<keyword evidence="5 9" id="KW-0798">TonB box</keyword>
<accession>K7ACX6</accession>
<feature type="chain" id="PRO_5003899042" evidence="10">
    <location>
        <begin position="29"/>
        <end position="843"/>
    </location>
</feature>
<gene>
    <name evidence="13" type="ORF">C427_4672</name>
</gene>
<dbReference type="STRING" id="1129794.C427_4672"/>
<dbReference type="Proteomes" id="UP000011864">
    <property type="component" value="Chromosome"/>
</dbReference>
<dbReference type="GO" id="GO:0009279">
    <property type="term" value="C:cell outer membrane"/>
    <property type="evidence" value="ECO:0007669"/>
    <property type="project" value="UniProtKB-SubCell"/>
</dbReference>
<dbReference type="PANTHER" id="PTHR47234:SF3">
    <property type="entry name" value="SECRETIN_TONB SHORT N-TERMINAL DOMAIN-CONTAINING PROTEIN"/>
    <property type="match status" value="1"/>
</dbReference>
<keyword evidence="6 8" id="KW-0472">Membrane</keyword>
<evidence type="ECO:0000256" key="10">
    <source>
        <dbReference type="SAM" id="SignalP"/>
    </source>
</evidence>
<dbReference type="AlphaFoldDB" id="K7ACX6"/>
<dbReference type="EMBL" id="CP003837">
    <property type="protein sequence ID" value="AGH46771.1"/>
    <property type="molecule type" value="Genomic_DNA"/>
</dbReference>
<feature type="domain" description="TonB-dependent receptor plug" evidence="12">
    <location>
        <begin position="57"/>
        <end position="177"/>
    </location>
</feature>
<dbReference type="HOGENOM" id="CLU_010745_1_1_6"/>
<evidence type="ECO:0000256" key="9">
    <source>
        <dbReference type="RuleBase" id="RU003357"/>
    </source>
</evidence>
<evidence type="ECO:0000259" key="11">
    <source>
        <dbReference type="Pfam" id="PF00593"/>
    </source>
</evidence>
<dbReference type="InterPro" id="IPR039426">
    <property type="entry name" value="TonB-dep_rcpt-like"/>
</dbReference>
<dbReference type="InterPro" id="IPR037066">
    <property type="entry name" value="Plug_dom_sf"/>
</dbReference>
<evidence type="ECO:0000256" key="6">
    <source>
        <dbReference type="ARBA" id="ARBA00023136"/>
    </source>
</evidence>
<evidence type="ECO:0000256" key="8">
    <source>
        <dbReference type="PROSITE-ProRule" id="PRU01360"/>
    </source>
</evidence>
<dbReference type="PROSITE" id="PS52016">
    <property type="entry name" value="TONB_DEPENDENT_REC_3"/>
    <property type="match status" value="1"/>
</dbReference>
<comment type="similarity">
    <text evidence="8 9">Belongs to the TonB-dependent receptor family.</text>
</comment>
<proteinExistence type="inferred from homology"/>
<dbReference type="CDD" id="cd01347">
    <property type="entry name" value="ligand_gated_channel"/>
    <property type="match status" value="1"/>
</dbReference>
<name>K7ACX6_9ALTE</name>
<evidence type="ECO:0000259" key="12">
    <source>
        <dbReference type="Pfam" id="PF07715"/>
    </source>
</evidence>
<dbReference type="PATRIC" id="fig|1129794.4.peg.4652"/>
<evidence type="ECO:0000256" key="5">
    <source>
        <dbReference type="ARBA" id="ARBA00023077"/>
    </source>
</evidence>
<feature type="signal peptide" evidence="10">
    <location>
        <begin position="1"/>
        <end position="28"/>
    </location>
</feature>
<keyword evidence="4 8" id="KW-0812">Transmembrane</keyword>
<reference evidence="13 14" key="1">
    <citation type="journal article" date="2013" name="Genome Announc.">
        <title>Complete Genome Sequence of Glaciecola psychrophila Strain 170T.</title>
        <authorList>
            <person name="Yin J."/>
            <person name="Chen J."/>
            <person name="Liu G."/>
            <person name="Yu Y."/>
            <person name="Song L."/>
            <person name="Wang X."/>
            <person name="Qu X."/>
        </authorList>
    </citation>
    <scope>NUCLEOTIDE SEQUENCE [LARGE SCALE GENOMIC DNA]</scope>
    <source>
        <strain evidence="13 14">170</strain>
    </source>
</reference>
<keyword evidence="7 8" id="KW-0998">Cell outer membrane</keyword>
<dbReference type="InterPro" id="IPR012910">
    <property type="entry name" value="Plug_dom"/>
</dbReference>